<feature type="chain" id="PRO_5011779195" evidence="3">
    <location>
        <begin position="27"/>
        <end position="442"/>
    </location>
</feature>
<dbReference type="Proteomes" id="UP000199473">
    <property type="component" value="Unassembled WGS sequence"/>
</dbReference>
<evidence type="ECO:0000313" key="5">
    <source>
        <dbReference type="Proteomes" id="UP000199473"/>
    </source>
</evidence>
<keyword evidence="3" id="KW-0732">Signal</keyword>
<dbReference type="EMBL" id="FOSQ01000005">
    <property type="protein sequence ID" value="SFK66297.1"/>
    <property type="molecule type" value="Genomic_DNA"/>
</dbReference>
<keyword evidence="4" id="KW-0762">Sugar transport</keyword>
<dbReference type="PANTHER" id="PTHR43649:SF30">
    <property type="entry name" value="ABC TRANSPORTER SUBSTRATE-BINDING PROTEIN"/>
    <property type="match status" value="1"/>
</dbReference>
<protein>
    <submittedName>
        <fullName evidence="4">Multiple sugar transport system substrate-binding protein</fullName>
    </submittedName>
</protein>
<proteinExistence type="inferred from homology"/>
<name>A0A1I4BDS5_9PROT</name>
<evidence type="ECO:0000256" key="1">
    <source>
        <dbReference type="ARBA" id="ARBA00004418"/>
    </source>
</evidence>
<keyword evidence="4" id="KW-0813">Transport</keyword>
<accession>A0A1I4BDS5</accession>
<dbReference type="SUPFAM" id="SSF53850">
    <property type="entry name" value="Periplasmic binding protein-like II"/>
    <property type="match status" value="1"/>
</dbReference>
<dbReference type="OrthoDB" id="9803049at2"/>
<dbReference type="PANTHER" id="PTHR43649">
    <property type="entry name" value="ARABINOSE-BINDING PROTEIN-RELATED"/>
    <property type="match status" value="1"/>
</dbReference>
<dbReference type="InterPro" id="IPR050490">
    <property type="entry name" value="Bact_solute-bd_prot1"/>
</dbReference>
<sequence length="442" mass="48073">MTLRPTRRALAPLALATLLAPATPRAQTQPGSGRPVTLFAWSAVEPLLRPEIPAFERASQRRLRLLHLPWAAYRDALAARLMGEAEIDVCAMSDLWLPEFAHRGWLAPLDDLPGADAIAAETRPACNQGMTWRGRRYGVPYYTDSIVFLCNRAILNRAGIAAPPESWEEVVEQSLFLQRRGLVRHALALPLTADPWLMEILTALVYAFGGTHVDADFDPVMQDPDRGAVRAMRFLRDAIHRDGILPPTAPQLAEPDILEAMADGEAAFCLAPSYRLRSLNDPAQSAVAGAIRVAMMPRGGPRGTQESCSWVRFFAATPTAMAAPPRRAGVEAALAFLAGHGPGDRYPMQKSLLLEGGLPFCALPLLEDPAVEAAQARWSGDSAILRRQAVLSRPKDLLAPWLSDWMRSATPRIMAMLSGAEAPEDALPRMATAWAALKASHG</sequence>
<evidence type="ECO:0000313" key="4">
    <source>
        <dbReference type="EMBL" id="SFK66297.1"/>
    </source>
</evidence>
<dbReference type="Pfam" id="PF01547">
    <property type="entry name" value="SBP_bac_1"/>
    <property type="match status" value="1"/>
</dbReference>
<dbReference type="Gene3D" id="3.40.190.10">
    <property type="entry name" value="Periplasmic binding protein-like II"/>
    <property type="match status" value="2"/>
</dbReference>
<dbReference type="STRING" id="1123062.SAMN02745775_105171"/>
<organism evidence="4 5">
    <name type="scientific">Falsiroseomonas stagni DSM 19981</name>
    <dbReference type="NCBI Taxonomy" id="1123062"/>
    <lineage>
        <taxon>Bacteria</taxon>
        <taxon>Pseudomonadati</taxon>
        <taxon>Pseudomonadota</taxon>
        <taxon>Alphaproteobacteria</taxon>
        <taxon>Acetobacterales</taxon>
        <taxon>Roseomonadaceae</taxon>
        <taxon>Falsiroseomonas</taxon>
    </lineage>
</organism>
<dbReference type="AlphaFoldDB" id="A0A1I4BDS5"/>
<comment type="similarity">
    <text evidence="2">Belongs to the bacterial solute-binding protein 1 family.</text>
</comment>
<comment type="subcellular location">
    <subcellularLocation>
        <location evidence="1">Periplasm</location>
    </subcellularLocation>
</comment>
<gene>
    <name evidence="4" type="ORF">SAMN02745775_105171</name>
</gene>
<feature type="signal peptide" evidence="3">
    <location>
        <begin position="1"/>
        <end position="26"/>
    </location>
</feature>
<dbReference type="RefSeq" id="WP_092960695.1">
    <property type="nucleotide sequence ID" value="NZ_FOSQ01000005.1"/>
</dbReference>
<evidence type="ECO:0000256" key="3">
    <source>
        <dbReference type="SAM" id="SignalP"/>
    </source>
</evidence>
<keyword evidence="5" id="KW-1185">Reference proteome</keyword>
<dbReference type="GO" id="GO:0042597">
    <property type="term" value="C:periplasmic space"/>
    <property type="evidence" value="ECO:0007669"/>
    <property type="project" value="UniProtKB-SubCell"/>
</dbReference>
<dbReference type="InterPro" id="IPR006059">
    <property type="entry name" value="SBP"/>
</dbReference>
<reference evidence="4 5" key="1">
    <citation type="submission" date="2016-10" db="EMBL/GenBank/DDBJ databases">
        <authorList>
            <person name="de Groot N.N."/>
        </authorList>
    </citation>
    <scope>NUCLEOTIDE SEQUENCE [LARGE SCALE GENOMIC DNA]</scope>
    <source>
        <strain evidence="4 5">DSM 19981</strain>
    </source>
</reference>
<evidence type="ECO:0000256" key="2">
    <source>
        <dbReference type="ARBA" id="ARBA00008520"/>
    </source>
</evidence>